<evidence type="ECO:0000313" key="6">
    <source>
        <dbReference type="EMBL" id="QPS06311.1"/>
    </source>
</evidence>
<dbReference type="GO" id="GO:0045892">
    <property type="term" value="P:negative regulation of DNA-templated transcription"/>
    <property type="evidence" value="ECO:0007669"/>
    <property type="project" value="TreeGrafter"/>
</dbReference>
<dbReference type="GO" id="GO:0003700">
    <property type="term" value="F:DNA-binding transcription factor activity"/>
    <property type="evidence" value="ECO:0007669"/>
    <property type="project" value="TreeGrafter"/>
</dbReference>
<dbReference type="InterPro" id="IPR014757">
    <property type="entry name" value="Tscrpt_reg_IclR_C"/>
</dbReference>
<organism evidence="6 7">
    <name type="scientific">Delftia acidovorans</name>
    <name type="common">Pseudomonas acidovorans</name>
    <name type="synonym">Comamonas acidovorans</name>
    <dbReference type="NCBI Taxonomy" id="80866"/>
    <lineage>
        <taxon>Bacteria</taxon>
        <taxon>Pseudomonadati</taxon>
        <taxon>Pseudomonadota</taxon>
        <taxon>Betaproteobacteria</taxon>
        <taxon>Burkholderiales</taxon>
        <taxon>Comamonadaceae</taxon>
        <taxon>Delftia</taxon>
    </lineage>
</organism>
<evidence type="ECO:0000313" key="7">
    <source>
        <dbReference type="Proteomes" id="UP000594778"/>
    </source>
</evidence>
<dbReference type="InterPro" id="IPR036388">
    <property type="entry name" value="WH-like_DNA-bd_sf"/>
</dbReference>
<dbReference type="InterPro" id="IPR005471">
    <property type="entry name" value="Tscrpt_reg_IclR_N"/>
</dbReference>
<dbReference type="PROSITE" id="PS51077">
    <property type="entry name" value="HTH_ICLR"/>
    <property type="match status" value="1"/>
</dbReference>
<keyword evidence="3" id="KW-0804">Transcription</keyword>
<evidence type="ECO:0000256" key="3">
    <source>
        <dbReference type="ARBA" id="ARBA00023163"/>
    </source>
</evidence>
<dbReference type="AlphaFoldDB" id="A0A7T2VWX2"/>
<evidence type="ECO:0000256" key="2">
    <source>
        <dbReference type="ARBA" id="ARBA00023125"/>
    </source>
</evidence>
<keyword evidence="2" id="KW-0238">DNA-binding</keyword>
<dbReference type="Pfam" id="PF01614">
    <property type="entry name" value="IclR_C"/>
    <property type="match status" value="2"/>
</dbReference>
<dbReference type="RefSeq" id="WP_183021368.1">
    <property type="nucleotide sequence ID" value="NZ_CP065668.1"/>
</dbReference>
<reference evidence="6 7" key="1">
    <citation type="submission" date="2020-12" db="EMBL/GenBank/DDBJ databases">
        <title>FDA dAtabase for Regulatory Grade micrObial Sequences (FDA-ARGOS): Supporting development and validation of Infectious Disease Dx tests.</title>
        <authorList>
            <person name="Sproer C."/>
            <person name="Gronow S."/>
            <person name="Severitt S."/>
            <person name="Schroder I."/>
            <person name="Tallon L."/>
            <person name="Sadzewicz L."/>
            <person name="Zhao X."/>
            <person name="Boylan J."/>
            <person name="Ott S."/>
            <person name="Bowen H."/>
            <person name="Vavikolanu K."/>
            <person name="Mehta A."/>
            <person name="Aluvathingal J."/>
            <person name="Nadendla S."/>
            <person name="Lowell S."/>
            <person name="Myers T."/>
            <person name="Yan Y."/>
            <person name="Sichtig H."/>
        </authorList>
    </citation>
    <scope>NUCLEOTIDE SEQUENCE [LARGE SCALE GENOMIC DNA]</scope>
    <source>
        <strain evidence="6 7">FDAARGOS_909</strain>
    </source>
</reference>
<dbReference type="SMART" id="SM00346">
    <property type="entry name" value="HTH_ICLR"/>
    <property type="match status" value="1"/>
</dbReference>
<dbReference type="EMBL" id="CP065668">
    <property type="protein sequence ID" value="QPS06311.1"/>
    <property type="molecule type" value="Genomic_DNA"/>
</dbReference>
<dbReference type="PROSITE" id="PS51078">
    <property type="entry name" value="ICLR_ED"/>
    <property type="match status" value="1"/>
</dbReference>
<dbReference type="Gene3D" id="3.30.450.40">
    <property type="match status" value="2"/>
</dbReference>
<proteinExistence type="predicted"/>
<dbReference type="Pfam" id="PF09339">
    <property type="entry name" value="HTH_IclR"/>
    <property type="match status" value="1"/>
</dbReference>
<feature type="domain" description="IclR-ED" evidence="5">
    <location>
        <begin position="77"/>
        <end position="236"/>
    </location>
</feature>
<protein>
    <submittedName>
        <fullName evidence="6">IclR family transcriptional regulator</fullName>
    </submittedName>
</protein>
<accession>A0A7T2VWX2</accession>
<dbReference type="InterPro" id="IPR029016">
    <property type="entry name" value="GAF-like_dom_sf"/>
</dbReference>
<evidence type="ECO:0000256" key="1">
    <source>
        <dbReference type="ARBA" id="ARBA00023015"/>
    </source>
</evidence>
<name>A0A7T2VWX2_DELAC</name>
<dbReference type="SUPFAM" id="SSF55781">
    <property type="entry name" value="GAF domain-like"/>
    <property type="match status" value="1"/>
</dbReference>
<feature type="domain" description="HTH iclR-type" evidence="4">
    <location>
        <begin position="15"/>
        <end position="76"/>
    </location>
</feature>
<dbReference type="Gene3D" id="1.10.10.10">
    <property type="entry name" value="Winged helix-like DNA-binding domain superfamily/Winged helix DNA-binding domain"/>
    <property type="match status" value="1"/>
</dbReference>
<dbReference type="PANTHER" id="PTHR30136">
    <property type="entry name" value="HELIX-TURN-HELIX TRANSCRIPTIONAL REGULATOR, ICLR FAMILY"/>
    <property type="match status" value="1"/>
</dbReference>
<dbReference type="InterPro" id="IPR036390">
    <property type="entry name" value="WH_DNA-bd_sf"/>
</dbReference>
<dbReference type="Proteomes" id="UP000594778">
    <property type="component" value="Chromosome"/>
</dbReference>
<dbReference type="PANTHER" id="PTHR30136:SF39">
    <property type="entry name" value="TRANSCRIPTIONAL REGULATORY PROTEIN"/>
    <property type="match status" value="1"/>
</dbReference>
<dbReference type="SUPFAM" id="SSF46785">
    <property type="entry name" value="Winged helix' DNA-binding domain"/>
    <property type="match status" value="1"/>
</dbReference>
<gene>
    <name evidence="6" type="ORF">I6G66_18555</name>
</gene>
<sequence>MTRSTPDKTEKAEGVAAVNRALSVLQAFENAPEGQTLSMLAAATGLYESTILRLLDSLMGAGFVKRLPDGRYVVGPRLLPLAEMYRQSFRLADYALPRLRQLSRQSEECAGLYVREGDRRICLHHVQPQRSVRTHVLEGEMLALDRGAAGRLILALDDALPGEPYERIRKLGYAITQGERDPESAAIACPVFARGTRLMGAMSLAIPLYRCSEEVLQRLLPLVRAQAEALTQDLGGISPYAGAADDTGLVSKA</sequence>
<dbReference type="InterPro" id="IPR050707">
    <property type="entry name" value="HTH_MetabolicPath_Reg"/>
</dbReference>
<keyword evidence="1" id="KW-0805">Transcription regulation</keyword>
<dbReference type="GO" id="GO:0003677">
    <property type="term" value="F:DNA binding"/>
    <property type="evidence" value="ECO:0007669"/>
    <property type="project" value="UniProtKB-KW"/>
</dbReference>
<evidence type="ECO:0000259" key="4">
    <source>
        <dbReference type="PROSITE" id="PS51077"/>
    </source>
</evidence>
<evidence type="ECO:0000259" key="5">
    <source>
        <dbReference type="PROSITE" id="PS51078"/>
    </source>
</evidence>